<proteinExistence type="inferred from homology"/>
<name>A0A6L7F127_9ACTN</name>
<keyword evidence="4" id="KW-1185">Reference proteome</keyword>
<evidence type="ECO:0008006" key="5">
    <source>
        <dbReference type="Google" id="ProtNLM"/>
    </source>
</evidence>
<dbReference type="InterPro" id="IPR011042">
    <property type="entry name" value="6-blade_b-propeller_TolB-like"/>
</dbReference>
<evidence type="ECO:0000313" key="4">
    <source>
        <dbReference type="Proteomes" id="UP000473325"/>
    </source>
</evidence>
<dbReference type="Gene3D" id="2.120.10.30">
    <property type="entry name" value="TolB, C-terminal domain"/>
    <property type="match status" value="2"/>
</dbReference>
<evidence type="ECO:0000313" key="3">
    <source>
        <dbReference type="EMBL" id="MXG90729.1"/>
    </source>
</evidence>
<dbReference type="AlphaFoldDB" id="A0A6L7F127"/>
<accession>A0A6L7F127</accession>
<feature type="signal peptide" evidence="2">
    <location>
        <begin position="1"/>
        <end position="32"/>
    </location>
</feature>
<evidence type="ECO:0000256" key="1">
    <source>
        <dbReference type="ARBA" id="ARBA00009820"/>
    </source>
</evidence>
<dbReference type="PANTHER" id="PTHR36842:SF1">
    <property type="entry name" value="PROTEIN TOLB"/>
    <property type="match status" value="1"/>
</dbReference>
<dbReference type="EMBL" id="WUEK01000008">
    <property type="protein sequence ID" value="MXG90729.1"/>
    <property type="molecule type" value="Genomic_DNA"/>
</dbReference>
<dbReference type="PANTHER" id="PTHR36842">
    <property type="entry name" value="PROTEIN TOLB HOMOLOG"/>
    <property type="match status" value="1"/>
</dbReference>
<evidence type="ECO:0000256" key="2">
    <source>
        <dbReference type="SAM" id="SignalP"/>
    </source>
</evidence>
<dbReference type="InterPro" id="IPR011659">
    <property type="entry name" value="WD40"/>
</dbReference>
<keyword evidence="2" id="KW-0732">Signal</keyword>
<gene>
    <name evidence="3" type="ORF">GRQ65_14365</name>
</gene>
<protein>
    <recommendedName>
        <fullName evidence="5">WD40-like Beta Propeller Repeat</fullName>
    </recommendedName>
</protein>
<comment type="similarity">
    <text evidence="1">Belongs to the TolB family.</text>
</comment>
<reference evidence="3 4" key="1">
    <citation type="submission" date="2019-12" db="EMBL/GenBank/DDBJ databases">
        <authorList>
            <person name="Kun Z."/>
        </authorList>
    </citation>
    <scope>NUCLEOTIDE SEQUENCE [LARGE SCALE GENOMIC DNA]</scope>
    <source>
        <strain evidence="3 4">YIM 123512</strain>
    </source>
</reference>
<sequence length="621" mass="63025">MTTARLRPARTLSPAALVLSAALIGLAPASLAGPPAATATPVAAVGAASAPTRAATTLDDRALKLSKGKKGAKDWAKVKSSKAYAKTLSRGLRKKATATTKVAATNGGTVTFQAGPGRGTAKIVVGGKAVATVKTSNKKTKATTVAFTGAGVVEITVAKARKGVYLDRVDLAGGTTTVPPTTQPTTQGPINTGPLSMVSTSAGGLGSLSNEGISAAAMSPNGLYVAFWARADDLVPGVSDGRFHLYLKTLATGAIRVLDATQAGVLSTDSQPEANRTIAWRPDSSEVLFSSWDPNLTAAPANKIQAPYLYSKSVVDGSIGWLAAGVTSFASWSGTNATQIAFVTSATSTYCSIIPGCTGASGPAAVLITITNGSDSYQGISTTASGSLRPADEIAFSPDGTRVAFSSTATDLVPGDTNAANDVFVKTLGTAQVQRISTDAGGGQANAESSYPEWSPDSTRVAFSSRATNLAPGDINGGEWDVFAKNVASGAVTPVSVDVNGAFQITGGNYSGSLRPKWSPDGTRVAFGSTSYSLIACQCDTNNGSDVYVKNLVTGRLQLVDATAAGQLANSDTSIFHARGQGGAWAPDGHALMFLSQATNLAPAGVDRNAFARDVFVKGGL</sequence>
<dbReference type="RefSeq" id="WP_160878648.1">
    <property type="nucleotide sequence ID" value="NZ_WUEK01000008.1"/>
</dbReference>
<feature type="chain" id="PRO_5038775759" description="WD40-like Beta Propeller Repeat" evidence="2">
    <location>
        <begin position="33"/>
        <end position="621"/>
    </location>
</feature>
<dbReference type="Proteomes" id="UP000473325">
    <property type="component" value="Unassembled WGS sequence"/>
</dbReference>
<organism evidence="3 4">
    <name type="scientific">Nocardioides flavescens</name>
    <dbReference type="NCBI Taxonomy" id="2691959"/>
    <lineage>
        <taxon>Bacteria</taxon>
        <taxon>Bacillati</taxon>
        <taxon>Actinomycetota</taxon>
        <taxon>Actinomycetes</taxon>
        <taxon>Propionibacteriales</taxon>
        <taxon>Nocardioidaceae</taxon>
        <taxon>Nocardioides</taxon>
    </lineage>
</organism>
<comment type="caution">
    <text evidence="3">The sequence shown here is derived from an EMBL/GenBank/DDBJ whole genome shotgun (WGS) entry which is preliminary data.</text>
</comment>
<dbReference type="Pfam" id="PF07676">
    <property type="entry name" value="PD40"/>
    <property type="match status" value="2"/>
</dbReference>
<dbReference type="SUPFAM" id="SSF82171">
    <property type="entry name" value="DPP6 N-terminal domain-like"/>
    <property type="match status" value="2"/>
</dbReference>